<dbReference type="Gene3D" id="3.90.550.10">
    <property type="entry name" value="Spore Coat Polysaccharide Biosynthesis Protein SpsA, Chain A"/>
    <property type="match status" value="1"/>
</dbReference>
<sequence length="774" mass="83989">MGRHSSSRRLPLPGHTSTPVFANPSGRRWRRLRAVLLTLLVVLGGSAAVVVPNVVAVPALAGASVPDGPTVLKVGEPRVVGEGPLVRVVRLLRAGGQTYGQDPFDGQVVTRLSPEDAAKAGPAGYALQRYGYDTTAQRTVSLTFDDGPHPVYTPRLLDLLSEHGVQATFFVTGDQMVRHPEIMRRIVREGHALGNHSLTHIDVNTSTAFREQVEIALADRIMRAQTGRYASYFRLPYEGEDEESMRDDVPGILRAQRLGYAVVSHDFDPHDWAYASGERTGEIPLPPLGEQDDITVLLHDAGGTDRSLTLAYVERLIGQARAAGYTFHSMPQVSADLRARTGAVEATAWDHLATHLVTALFVWPDSLLAVLFVVAVATMLGFGLLNTALALLRAHLVGRRTTSARPPVAVLIAAYNEELVIGRTLGTVLASDYPVEQVIVVDDGSTDATADRVLEVARRDPRVRLIRQPNGGKWSALNQGFAAADQPFVVTIDADTLLTPGAVGALVARFHRPDVGAVAGVVKVGNHARNLVTRWQALEYVTQIGVDRSAAALVNAVMVIPGACAAWRTAAVLEVGGYSDATLAEDCDLTLMLHQYGWRVEQADEAVALTEAPETVDALLRQRVRWMYGTLQAVWRHRNMLLRPRHGWLGMLVMPMAVLAVVTPMVFTPLVAVVLVQMLAEQGPLPVLGYFGLFALVYGVSAVVAVVLLRERPAHLLIVPLYRFIYEPLRAYLLYASLGTALRGVRLGWNKLARTAHVDEPVVPAPVEPVGVRP</sequence>
<evidence type="ECO:0000256" key="5">
    <source>
        <dbReference type="SAM" id="Phobius"/>
    </source>
</evidence>
<dbReference type="Proteomes" id="UP000198680">
    <property type="component" value="Unassembled WGS sequence"/>
</dbReference>
<dbReference type="OrthoDB" id="9797391at2"/>
<feature type="transmembrane region" description="Helical" evidence="5">
    <location>
        <begin position="687"/>
        <end position="709"/>
    </location>
</feature>
<dbReference type="AlphaFoldDB" id="A0A1G9U6C1"/>
<evidence type="ECO:0000313" key="7">
    <source>
        <dbReference type="EMBL" id="SDM55105.1"/>
    </source>
</evidence>
<keyword evidence="5" id="KW-0812">Transmembrane</keyword>
<dbReference type="GO" id="GO:0005975">
    <property type="term" value="P:carbohydrate metabolic process"/>
    <property type="evidence" value="ECO:0007669"/>
    <property type="project" value="InterPro"/>
</dbReference>
<dbReference type="SUPFAM" id="SSF88713">
    <property type="entry name" value="Glycoside hydrolase/deacetylase"/>
    <property type="match status" value="1"/>
</dbReference>
<dbReference type="CDD" id="cd06423">
    <property type="entry name" value="CESA_like"/>
    <property type="match status" value="1"/>
</dbReference>
<feature type="domain" description="NodB homology" evidence="6">
    <location>
        <begin position="138"/>
        <end position="328"/>
    </location>
</feature>
<protein>
    <submittedName>
        <fullName evidence="7">Biofilm PGA synthesis N-glycosyltransferase PgaC</fullName>
    </submittedName>
</protein>
<keyword evidence="8" id="KW-1185">Reference proteome</keyword>
<keyword evidence="2" id="KW-0328">Glycosyltransferase</keyword>
<dbReference type="RefSeq" id="WP_091219127.1">
    <property type="nucleotide sequence ID" value="NZ_FNHE01000006.1"/>
</dbReference>
<dbReference type="PANTHER" id="PTHR43630">
    <property type="entry name" value="POLY-BETA-1,6-N-ACETYL-D-GLUCOSAMINE SYNTHASE"/>
    <property type="match status" value="1"/>
</dbReference>
<dbReference type="InterPro" id="IPR029044">
    <property type="entry name" value="Nucleotide-diphossugar_trans"/>
</dbReference>
<dbReference type="Pfam" id="PF13641">
    <property type="entry name" value="Glyco_tranf_2_3"/>
    <property type="match status" value="1"/>
</dbReference>
<feature type="transmembrane region" description="Helical" evidence="5">
    <location>
        <begin position="367"/>
        <end position="392"/>
    </location>
</feature>
<keyword evidence="3 7" id="KW-0808">Transferase</keyword>
<evidence type="ECO:0000313" key="8">
    <source>
        <dbReference type="Proteomes" id="UP000198680"/>
    </source>
</evidence>
<dbReference type="GO" id="GO:0016757">
    <property type="term" value="F:glycosyltransferase activity"/>
    <property type="evidence" value="ECO:0007669"/>
    <property type="project" value="UniProtKB-KW"/>
</dbReference>
<dbReference type="PANTHER" id="PTHR43630:SF1">
    <property type="entry name" value="POLY-BETA-1,6-N-ACETYL-D-GLUCOSAMINE SYNTHASE"/>
    <property type="match status" value="1"/>
</dbReference>
<comment type="similarity">
    <text evidence="1">Belongs to the glycosyltransferase 2 family.</text>
</comment>
<dbReference type="Gene3D" id="3.20.20.370">
    <property type="entry name" value="Glycoside hydrolase/deacetylase"/>
    <property type="match status" value="1"/>
</dbReference>
<organism evidence="7 8">
    <name type="scientific">Geodermatophilus siccatus</name>
    <dbReference type="NCBI Taxonomy" id="1137991"/>
    <lineage>
        <taxon>Bacteria</taxon>
        <taxon>Bacillati</taxon>
        <taxon>Actinomycetota</taxon>
        <taxon>Actinomycetes</taxon>
        <taxon>Geodermatophilales</taxon>
        <taxon>Geodermatophilaceae</taxon>
        <taxon>Geodermatophilus</taxon>
    </lineage>
</organism>
<evidence type="ECO:0000256" key="4">
    <source>
        <dbReference type="SAM" id="MobiDB-lite"/>
    </source>
</evidence>
<proteinExistence type="inferred from homology"/>
<dbReference type="GO" id="GO:0016810">
    <property type="term" value="F:hydrolase activity, acting on carbon-nitrogen (but not peptide) bonds"/>
    <property type="evidence" value="ECO:0007669"/>
    <property type="project" value="InterPro"/>
</dbReference>
<name>A0A1G9U6C1_9ACTN</name>
<evidence type="ECO:0000259" key="6">
    <source>
        <dbReference type="PROSITE" id="PS51677"/>
    </source>
</evidence>
<feature type="transmembrane region" description="Helical" evidence="5">
    <location>
        <begin position="648"/>
        <end position="675"/>
    </location>
</feature>
<gene>
    <name evidence="7" type="ORF">SAMN05660642_02785</name>
</gene>
<reference evidence="8" key="1">
    <citation type="submission" date="2016-10" db="EMBL/GenBank/DDBJ databases">
        <authorList>
            <person name="Varghese N."/>
            <person name="Submissions S."/>
        </authorList>
    </citation>
    <scope>NUCLEOTIDE SEQUENCE [LARGE SCALE GENOMIC DNA]</scope>
    <source>
        <strain evidence="8">DSM 45419</strain>
    </source>
</reference>
<accession>A0A1G9U6C1</accession>
<feature type="transmembrane region" description="Helical" evidence="5">
    <location>
        <begin position="34"/>
        <end position="55"/>
    </location>
</feature>
<evidence type="ECO:0000256" key="1">
    <source>
        <dbReference type="ARBA" id="ARBA00006739"/>
    </source>
</evidence>
<dbReference type="SUPFAM" id="SSF53448">
    <property type="entry name" value="Nucleotide-diphospho-sugar transferases"/>
    <property type="match status" value="1"/>
</dbReference>
<feature type="region of interest" description="Disordered" evidence="4">
    <location>
        <begin position="1"/>
        <end position="23"/>
    </location>
</feature>
<dbReference type="STRING" id="1137991.SAMN05660642_02785"/>
<evidence type="ECO:0000256" key="2">
    <source>
        <dbReference type="ARBA" id="ARBA00022676"/>
    </source>
</evidence>
<dbReference type="Pfam" id="PF01522">
    <property type="entry name" value="Polysacc_deac_1"/>
    <property type="match status" value="1"/>
</dbReference>
<dbReference type="InterPro" id="IPR002509">
    <property type="entry name" value="NODB_dom"/>
</dbReference>
<dbReference type="InterPro" id="IPR011330">
    <property type="entry name" value="Glyco_hydro/deAcase_b/a-brl"/>
</dbReference>
<keyword evidence="5" id="KW-0472">Membrane</keyword>
<evidence type="ECO:0000256" key="3">
    <source>
        <dbReference type="ARBA" id="ARBA00022679"/>
    </source>
</evidence>
<keyword evidence="5" id="KW-1133">Transmembrane helix</keyword>
<dbReference type="PROSITE" id="PS51677">
    <property type="entry name" value="NODB"/>
    <property type="match status" value="1"/>
</dbReference>
<dbReference type="EMBL" id="FNHE01000006">
    <property type="protein sequence ID" value="SDM55105.1"/>
    <property type="molecule type" value="Genomic_DNA"/>
</dbReference>